<dbReference type="VEuPathDB" id="FungiDB:CCM_09328"/>
<dbReference type="eggNOG" id="ENOG502SSDN">
    <property type="taxonomic scope" value="Eukaryota"/>
</dbReference>
<keyword evidence="4" id="KW-0804">Transcription</keyword>
<evidence type="ECO:0000313" key="8">
    <source>
        <dbReference type="EMBL" id="EGX88192.1"/>
    </source>
</evidence>
<dbReference type="HOGENOM" id="CLU_006524_4_1_1"/>
<dbReference type="PANTHER" id="PTHR31845:SF10">
    <property type="entry name" value="ZN(II)2CYS6 TRANSCRIPTION FACTOR (EUROFUNG)"/>
    <property type="match status" value="1"/>
</dbReference>
<dbReference type="GO" id="GO:0000981">
    <property type="term" value="F:DNA-binding transcription factor activity, RNA polymerase II-specific"/>
    <property type="evidence" value="ECO:0007669"/>
    <property type="project" value="InterPro"/>
</dbReference>
<dbReference type="OrthoDB" id="5217604at2759"/>
<feature type="compositionally biased region" description="Low complexity" evidence="6">
    <location>
        <begin position="101"/>
        <end position="112"/>
    </location>
</feature>
<dbReference type="PROSITE" id="PS00463">
    <property type="entry name" value="ZN2_CY6_FUNGAL_1"/>
    <property type="match status" value="1"/>
</dbReference>
<dbReference type="GeneID" id="18171331"/>
<keyword evidence="5" id="KW-0539">Nucleus</keyword>
<dbReference type="EMBL" id="JH126406">
    <property type="protein sequence ID" value="EGX88192.1"/>
    <property type="molecule type" value="Genomic_DNA"/>
</dbReference>
<gene>
    <name evidence="8" type="ORF">CCM_09328</name>
</gene>
<dbReference type="InterPro" id="IPR036864">
    <property type="entry name" value="Zn2-C6_fun-type_DNA-bd_sf"/>
</dbReference>
<feature type="compositionally biased region" description="Polar residues" evidence="6">
    <location>
        <begin position="117"/>
        <end position="126"/>
    </location>
</feature>
<evidence type="ECO:0000313" key="9">
    <source>
        <dbReference type="Proteomes" id="UP000001610"/>
    </source>
</evidence>
<proteinExistence type="predicted"/>
<evidence type="ECO:0000256" key="6">
    <source>
        <dbReference type="SAM" id="MobiDB-lite"/>
    </source>
</evidence>
<dbReference type="Proteomes" id="UP000001610">
    <property type="component" value="Unassembled WGS sequence"/>
</dbReference>
<dbReference type="InterPro" id="IPR051089">
    <property type="entry name" value="prtT"/>
</dbReference>
<accession>G3JU38</accession>
<dbReference type="GO" id="GO:0008270">
    <property type="term" value="F:zinc ion binding"/>
    <property type="evidence" value="ECO:0007669"/>
    <property type="project" value="InterPro"/>
</dbReference>
<comment type="subcellular location">
    <subcellularLocation>
        <location evidence="1">Nucleus</location>
    </subcellularLocation>
</comment>
<dbReference type="RefSeq" id="XP_006674525.1">
    <property type="nucleotide sequence ID" value="XM_006674462.1"/>
</dbReference>
<reference evidence="8 9" key="1">
    <citation type="journal article" date="2011" name="Genome Biol.">
        <title>Genome sequence of the insect pathogenic fungus Cordyceps militaris, a valued traditional Chinese medicine.</title>
        <authorList>
            <person name="Zheng P."/>
            <person name="Xia Y."/>
            <person name="Xiao G."/>
            <person name="Xiong C."/>
            <person name="Hu X."/>
            <person name="Zhang S."/>
            <person name="Zheng H."/>
            <person name="Huang Y."/>
            <person name="Zhou Y."/>
            <person name="Wang S."/>
            <person name="Zhao G.P."/>
            <person name="Liu X."/>
            <person name="St Leger R.J."/>
            <person name="Wang C."/>
        </authorList>
    </citation>
    <scope>NUCLEOTIDE SEQUENCE [LARGE SCALE GENOMIC DNA]</scope>
    <source>
        <strain evidence="8 9">CM01</strain>
    </source>
</reference>
<dbReference type="SUPFAM" id="SSF57701">
    <property type="entry name" value="Zn2/Cys6 DNA-binding domain"/>
    <property type="match status" value="1"/>
</dbReference>
<dbReference type="InterPro" id="IPR001138">
    <property type="entry name" value="Zn2Cys6_DnaBD"/>
</dbReference>
<dbReference type="AlphaFoldDB" id="G3JU38"/>
<dbReference type="GO" id="GO:0005634">
    <property type="term" value="C:nucleus"/>
    <property type="evidence" value="ECO:0007669"/>
    <property type="project" value="UniProtKB-SubCell"/>
</dbReference>
<keyword evidence="9" id="KW-1185">Reference proteome</keyword>
<dbReference type="PANTHER" id="PTHR31845">
    <property type="entry name" value="FINGER DOMAIN PROTEIN, PUTATIVE-RELATED"/>
    <property type="match status" value="1"/>
</dbReference>
<keyword evidence="2" id="KW-0805">Transcription regulation</keyword>
<dbReference type="Gene3D" id="4.10.240.10">
    <property type="entry name" value="Zn(2)-C6 fungal-type DNA-binding domain"/>
    <property type="match status" value="1"/>
</dbReference>
<evidence type="ECO:0000256" key="5">
    <source>
        <dbReference type="ARBA" id="ARBA00023242"/>
    </source>
</evidence>
<dbReference type="KEGG" id="cmt:CCM_09328"/>
<dbReference type="CDD" id="cd00067">
    <property type="entry name" value="GAL4"/>
    <property type="match status" value="1"/>
</dbReference>
<name>G3JU38_CORMM</name>
<dbReference type="GO" id="GO:0000976">
    <property type="term" value="F:transcription cis-regulatory region binding"/>
    <property type="evidence" value="ECO:0007669"/>
    <property type="project" value="TreeGrafter"/>
</dbReference>
<protein>
    <submittedName>
        <fullName evidence="8">Fungal transcriptional regulatory protein</fullName>
    </submittedName>
</protein>
<feature type="domain" description="Zn(2)-C6 fungal-type" evidence="7">
    <location>
        <begin position="19"/>
        <end position="53"/>
    </location>
</feature>
<evidence type="ECO:0000256" key="4">
    <source>
        <dbReference type="ARBA" id="ARBA00023163"/>
    </source>
</evidence>
<keyword evidence="3" id="KW-0238">DNA-binding</keyword>
<evidence type="ECO:0000259" key="7">
    <source>
        <dbReference type="PROSITE" id="PS00463"/>
    </source>
</evidence>
<sequence length="704" mass="77690">MDLSNSGRRPPPMGVKMRACANCSRLKMKCRWPSSGSAETTACTRCGRLGIACGVPAHAPRKRRPKSNRVAQLEQKLDGIMSLLESSQRAAKRQCSSTAAGAGASACSGDDSPVPSSPLTPDSQGPNPWPLGAGAGAGEHTSPEQPPADAAETVELVPGFRITFVEAAEYLHVYRKDYMPVFPFVLIEETTRPQELHAAAPALFWMIMAAVAQTSEEVDAAVKAWLRRHVAEKMLIRQEKTLEMLQAILVHLIWGSFHFYIDAETPLFMSLAQNIVLDLKLDWPPEQGQVYKHSLLGAAWCHMNKTHLLQRRRAHTPAEIRAVLGLYYATSVYVLRSHGFLFVRHPADKLPRTMSMFRRGPGLAWNSYLTKSCDSIAALCQHPLDEALAASVRLQRIAQRGLSALPGTEYVWGPSPTVYSHAHEMTLILTRDNMDKFFHSQTLEIQNDGPLPLLPAYPEYQLTPPCQVMFRHLYLALLVRLYEPVLGMQPAAHISDNSANATAHGLPFRRTEMLWRLVDACRALLAARAALTVAQTALRPSTMTGFLAFGVVTASRVLFHAAEDWDPAVARRRFDYGAAMLAAAAQYERAEAWAATAARRHPMYDKTPLFLLYAQKLRWIHQWYEARRAADEVSAEAAMITPPQDAQMGMGGGGDAGMDLLGPEQQHSPGVLPDFQFDEAFWQDMLLGTPQPALGLYNMGPGGL</sequence>
<evidence type="ECO:0000256" key="3">
    <source>
        <dbReference type="ARBA" id="ARBA00023125"/>
    </source>
</evidence>
<feature type="region of interest" description="Disordered" evidence="6">
    <location>
        <begin position="101"/>
        <end position="149"/>
    </location>
</feature>
<evidence type="ECO:0000256" key="2">
    <source>
        <dbReference type="ARBA" id="ARBA00023015"/>
    </source>
</evidence>
<organism evidence="8 9">
    <name type="scientific">Cordyceps militaris (strain CM01)</name>
    <name type="common">Caterpillar fungus</name>
    <dbReference type="NCBI Taxonomy" id="983644"/>
    <lineage>
        <taxon>Eukaryota</taxon>
        <taxon>Fungi</taxon>
        <taxon>Dikarya</taxon>
        <taxon>Ascomycota</taxon>
        <taxon>Pezizomycotina</taxon>
        <taxon>Sordariomycetes</taxon>
        <taxon>Hypocreomycetidae</taxon>
        <taxon>Hypocreales</taxon>
        <taxon>Cordycipitaceae</taxon>
        <taxon>Cordyceps</taxon>
    </lineage>
</organism>
<evidence type="ECO:0000256" key="1">
    <source>
        <dbReference type="ARBA" id="ARBA00004123"/>
    </source>
</evidence>
<dbReference type="InParanoid" id="G3JU38"/>